<dbReference type="PRINTS" id="PR00508">
    <property type="entry name" value="S21N4MTFRASE"/>
</dbReference>
<evidence type="ECO:0000256" key="7">
    <source>
        <dbReference type="ARBA" id="ARBA00049120"/>
    </source>
</evidence>
<keyword evidence="5" id="KW-0680">Restriction system</keyword>
<dbReference type="InterPro" id="IPR001091">
    <property type="entry name" value="RM_Methyltransferase"/>
</dbReference>
<keyword evidence="12" id="KW-1185">Reference proteome</keyword>
<feature type="domain" description="DNA methylase N-4/N-6" evidence="10">
    <location>
        <begin position="34"/>
        <end position="343"/>
    </location>
</feature>
<comment type="catalytic activity">
    <reaction evidence="7">
        <text>a 2'-deoxycytidine in DNA + S-adenosyl-L-methionine = an N(4)-methyl-2'-deoxycytidine in DNA + S-adenosyl-L-homocysteine + H(+)</text>
        <dbReference type="Rhea" id="RHEA:16857"/>
        <dbReference type="Rhea" id="RHEA-COMP:11369"/>
        <dbReference type="Rhea" id="RHEA-COMP:13674"/>
        <dbReference type="ChEBI" id="CHEBI:15378"/>
        <dbReference type="ChEBI" id="CHEBI:57856"/>
        <dbReference type="ChEBI" id="CHEBI:59789"/>
        <dbReference type="ChEBI" id="CHEBI:85452"/>
        <dbReference type="ChEBI" id="CHEBI:137933"/>
        <dbReference type="EC" id="2.1.1.113"/>
    </reaction>
</comment>
<sequence>MTSPLPPPYHQSPGVTLYTGDAHDVLAGFPSASVDCVVTSPPYWRQRDYGTRQWTGGDPGCRHRAASRRTAGPRLAVARCRSCAAVQEDRQYGQESTPDAYITALRRVFGELARVLIPTGTVWLNLGDTYASRLPPVAVPAAPTGTAVIPLRRRNLLGLPWHVAFGLQADGWIVRNAIVWWKKNAMPEPVTDRFSTRYELLFLLVREQRHYLDLDAIHAHRTALEPSSQNQAARVESTDAQARLVGPAPRRRPRATGGADRTERDAAGELLSDVWAINTRPLAEPHFATYPIDLPLRCIAAGCPPYGTVLDPFSGTATTGLAARALNRPYVGIDLNPAFHDIAIARLARAPDQARAAVPPADAA</sequence>
<dbReference type="Gene3D" id="3.40.50.150">
    <property type="entry name" value="Vaccinia Virus protein VP39"/>
    <property type="match status" value="1"/>
</dbReference>
<dbReference type="GO" id="GO:0032259">
    <property type="term" value="P:methylation"/>
    <property type="evidence" value="ECO:0007669"/>
    <property type="project" value="UniProtKB-KW"/>
</dbReference>
<dbReference type="InterPro" id="IPR002941">
    <property type="entry name" value="DNA_methylase_N4/N6"/>
</dbReference>
<dbReference type="EMBL" id="JAEACQ010000245">
    <property type="protein sequence ID" value="MBL7630265.1"/>
    <property type="molecule type" value="Genomic_DNA"/>
</dbReference>
<evidence type="ECO:0000259" key="10">
    <source>
        <dbReference type="Pfam" id="PF01555"/>
    </source>
</evidence>
<keyword evidence="2" id="KW-0489">Methyltransferase</keyword>
<evidence type="ECO:0000313" key="12">
    <source>
        <dbReference type="Proteomes" id="UP000604475"/>
    </source>
</evidence>
<dbReference type="GO" id="GO:0003677">
    <property type="term" value="F:DNA binding"/>
    <property type="evidence" value="ECO:0007669"/>
    <property type="project" value="UniProtKB-KW"/>
</dbReference>
<evidence type="ECO:0000313" key="11">
    <source>
        <dbReference type="EMBL" id="MBL7630265.1"/>
    </source>
</evidence>
<feature type="region of interest" description="Disordered" evidence="9">
    <location>
        <begin position="225"/>
        <end position="263"/>
    </location>
</feature>
<gene>
    <name evidence="11" type="ORF">I7412_24515</name>
</gene>
<keyword evidence="3" id="KW-0808">Transferase</keyword>
<evidence type="ECO:0000256" key="4">
    <source>
        <dbReference type="ARBA" id="ARBA00022691"/>
    </source>
</evidence>
<dbReference type="GO" id="GO:0009307">
    <property type="term" value="P:DNA restriction-modification system"/>
    <property type="evidence" value="ECO:0007669"/>
    <property type="project" value="UniProtKB-KW"/>
</dbReference>
<dbReference type="InterPro" id="IPR017985">
    <property type="entry name" value="MeTrfase_CN4_CS"/>
</dbReference>
<evidence type="ECO:0000256" key="8">
    <source>
        <dbReference type="RuleBase" id="RU362026"/>
    </source>
</evidence>
<comment type="similarity">
    <text evidence="1">Belongs to the N(4)/N(6)-methyltransferase family. N(4) subfamily.</text>
</comment>
<evidence type="ECO:0000256" key="5">
    <source>
        <dbReference type="ARBA" id="ARBA00022747"/>
    </source>
</evidence>
<evidence type="ECO:0000256" key="1">
    <source>
        <dbReference type="ARBA" id="ARBA00010203"/>
    </source>
</evidence>
<protein>
    <recommendedName>
        <fullName evidence="8">Methyltransferase</fullName>
        <ecNumber evidence="8">2.1.1.-</ecNumber>
    </recommendedName>
</protein>
<evidence type="ECO:0000256" key="6">
    <source>
        <dbReference type="ARBA" id="ARBA00023125"/>
    </source>
</evidence>
<dbReference type="GO" id="GO:0008170">
    <property type="term" value="F:N-methyltransferase activity"/>
    <property type="evidence" value="ECO:0007669"/>
    <property type="project" value="InterPro"/>
</dbReference>
<dbReference type="RefSeq" id="WP_203003234.1">
    <property type="nucleotide sequence ID" value="NZ_JADWYU010000094.1"/>
</dbReference>
<keyword evidence="4" id="KW-0949">S-adenosyl-L-methionine</keyword>
<dbReference type="PROSITE" id="PS00093">
    <property type="entry name" value="N4_MTASE"/>
    <property type="match status" value="1"/>
</dbReference>
<keyword evidence="6" id="KW-0238">DNA-binding</keyword>
<reference evidence="11" key="1">
    <citation type="submission" date="2020-12" db="EMBL/GenBank/DDBJ databases">
        <title>Genomic characterization of non-nitrogen-fixing Frankia strains.</title>
        <authorList>
            <person name="Carlos-Shanley C."/>
            <person name="Guerra T."/>
            <person name="Hahn D."/>
        </authorList>
    </citation>
    <scope>NUCLEOTIDE SEQUENCE</scope>
    <source>
        <strain evidence="11">CN6</strain>
    </source>
</reference>
<dbReference type="InterPro" id="IPR029063">
    <property type="entry name" value="SAM-dependent_MTases_sf"/>
</dbReference>
<proteinExistence type="inferred from homology"/>
<dbReference type="AlphaFoldDB" id="A0A937RJU5"/>
<dbReference type="Pfam" id="PF01555">
    <property type="entry name" value="N6_N4_Mtase"/>
    <property type="match status" value="1"/>
</dbReference>
<dbReference type="GO" id="GO:0015667">
    <property type="term" value="F:site-specific DNA-methyltransferase (cytosine-N4-specific) activity"/>
    <property type="evidence" value="ECO:0007669"/>
    <property type="project" value="UniProtKB-EC"/>
</dbReference>
<accession>A0A937RJU5</accession>
<evidence type="ECO:0000256" key="3">
    <source>
        <dbReference type="ARBA" id="ARBA00022679"/>
    </source>
</evidence>
<evidence type="ECO:0000256" key="2">
    <source>
        <dbReference type="ARBA" id="ARBA00022603"/>
    </source>
</evidence>
<name>A0A937RJU5_9ACTN</name>
<organism evidence="11 12">
    <name type="scientific">Frankia nepalensis</name>
    <dbReference type="NCBI Taxonomy" id="1836974"/>
    <lineage>
        <taxon>Bacteria</taxon>
        <taxon>Bacillati</taxon>
        <taxon>Actinomycetota</taxon>
        <taxon>Actinomycetes</taxon>
        <taxon>Frankiales</taxon>
        <taxon>Frankiaceae</taxon>
        <taxon>Frankia</taxon>
    </lineage>
</organism>
<evidence type="ECO:0000256" key="9">
    <source>
        <dbReference type="SAM" id="MobiDB-lite"/>
    </source>
</evidence>
<dbReference type="SUPFAM" id="SSF53335">
    <property type="entry name" value="S-adenosyl-L-methionine-dependent methyltransferases"/>
    <property type="match status" value="1"/>
</dbReference>
<dbReference type="Proteomes" id="UP000604475">
    <property type="component" value="Unassembled WGS sequence"/>
</dbReference>
<dbReference type="EC" id="2.1.1.-" evidence="8"/>
<comment type="caution">
    <text evidence="11">The sequence shown here is derived from an EMBL/GenBank/DDBJ whole genome shotgun (WGS) entry which is preliminary data.</text>
</comment>